<evidence type="ECO:0000256" key="6">
    <source>
        <dbReference type="ARBA" id="ARBA00038255"/>
    </source>
</evidence>
<keyword evidence="4" id="KW-0819">tRNA processing</keyword>
<dbReference type="PANTHER" id="PTHR14344:SF3">
    <property type="entry name" value="WD REPEAT-CONTAINING PROTEIN 6"/>
    <property type="match status" value="1"/>
</dbReference>
<evidence type="ECO:0000256" key="2">
    <source>
        <dbReference type="ARBA" id="ARBA00022490"/>
    </source>
</evidence>
<keyword evidence="3 7" id="KW-0853">WD repeat</keyword>
<accession>A0A6P5H1C8</accession>
<reference evidence="8" key="1">
    <citation type="journal article" date="2015" name="Nat. Genet.">
        <title>The pineapple genome and the evolution of CAM photosynthesis.</title>
        <authorList>
            <person name="Ming R."/>
            <person name="VanBuren R."/>
            <person name="Wai C.M."/>
            <person name="Tang H."/>
            <person name="Schatz M.C."/>
            <person name="Bowers J.E."/>
            <person name="Lyons E."/>
            <person name="Wang M.L."/>
            <person name="Chen J."/>
            <person name="Biggers E."/>
            <person name="Zhang J."/>
            <person name="Huang L."/>
            <person name="Zhang L."/>
            <person name="Miao W."/>
            <person name="Zhang J."/>
            <person name="Ye Z."/>
            <person name="Miao C."/>
            <person name="Lin Z."/>
            <person name="Wang H."/>
            <person name="Zhou H."/>
            <person name="Yim W.C."/>
            <person name="Priest H.D."/>
            <person name="Zheng C."/>
            <person name="Woodhouse M."/>
            <person name="Edger P.P."/>
            <person name="Guyot R."/>
            <person name="Guo H.B."/>
            <person name="Guo H."/>
            <person name="Zheng G."/>
            <person name="Singh R."/>
            <person name="Sharma A."/>
            <person name="Min X."/>
            <person name="Zheng Y."/>
            <person name="Lee H."/>
            <person name="Gurtowski J."/>
            <person name="Sedlazeck F.J."/>
            <person name="Harkess A."/>
            <person name="McKain M.R."/>
            <person name="Liao Z."/>
            <person name="Fang J."/>
            <person name="Liu J."/>
            <person name="Zhang X."/>
            <person name="Zhang Q."/>
            <person name="Hu W."/>
            <person name="Qin Y."/>
            <person name="Wang K."/>
            <person name="Chen L.Y."/>
            <person name="Shirley N."/>
            <person name="Lin Y.R."/>
            <person name="Liu L.Y."/>
            <person name="Hernandez A.G."/>
            <person name="Wright C.L."/>
            <person name="Bulone V."/>
            <person name="Tuskan G.A."/>
            <person name="Heath K."/>
            <person name="Zee F."/>
            <person name="Moore P.H."/>
            <person name="Sunkar R."/>
            <person name="Leebens-Mack J.H."/>
            <person name="Mockler T."/>
            <person name="Bennetzen J.L."/>
            <person name="Freeling M."/>
            <person name="Sankoff D."/>
            <person name="Paterson A.H."/>
            <person name="Zhu X."/>
            <person name="Yang X."/>
            <person name="Smith J.A."/>
            <person name="Cushman J.C."/>
            <person name="Paull R.E."/>
            <person name="Yu Q."/>
        </authorList>
    </citation>
    <scope>NUCLEOTIDE SEQUENCE [LARGE SCALE GENOMIC DNA]</scope>
    <source>
        <strain evidence="8">cv. F153</strain>
    </source>
</reference>
<evidence type="ECO:0000313" key="8">
    <source>
        <dbReference type="Proteomes" id="UP000515123"/>
    </source>
</evidence>
<feature type="repeat" description="WD" evidence="7">
    <location>
        <begin position="123"/>
        <end position="157"/>
    </location>
</feature>
<evidence type="ECO:0000256" key="3">
    <source>
        <dbReference type="ARBA" id="ARBA00022574"/>
    </source>
</evidence>
<evidence type="ECO:0000313" key="9">
    <source>
        <dbReference type="RefSeq" id="XP_020113849.1"/>
    </source>
</evidence>
<evidence type="ECO:0000256" key="1">
    <source>
        <dbReference type="ARBA" id="ARBA00004496"/>
    </source>
</evidence>
<proteinExistence type="inferred from homology"/>
<dbReference type="PROSITE" id="PS50294">
    <property type="entry name" value="WD_REPEATS_REGION"/>
    <property type="match status" value="1"/>
</dbReference>
<dbReference type="OrthoDB" id="5594999at2759"/>
<dbReference type="PANTHER" id="PTHR14344">
    <property type="entry name" value="WD REPEAT PROTEIN"/>
    <property type="match status" value="1"/>
</dbReference>
<dbReference type="InterPro" id="IPR036322">
    <property type="entry name" value="WD40_repeat_dom_sf"/>
</dbReference>
<dbReference type="InterPro" id="IPR019775">
    <property type="entry name" value="WD40_repeat_CS"/>
</dbReference>
<dbReference type="Pfam" id="PF00400">
    <property type="entry name" value="WD40"/>
    <property type="match status" value="4"/>
</dbReference>
<dbReference type="GO" id="GO:0005737">
    <property type="term" value="C:cytoplasm"/>
    <property type="evidence" value="ECO:0007669"/>
    <property type="project" value="UniProtKB-SubCell"/>
</dbReference>
<keyword evidence="8" id="KW-1185">Reference proteome</keyword>
<dbReference type="RefSeq" id="XP_020113849.1">
    <property type="nucleotide sequence ID" value="XM_020258260.1"/>
</dbReference>
<comment type="subcellular location">
    <subcellularLocation>
        <location evidence="1">Cytoplasm</location>
    </subcellularLocation>
</comment>
<reference evidence="9" key="2">
    <citation type="submission" date="2025-08" db="UniProtKB">
        <authorList>
            <consortium name="RefSeq"/>
        </authorList>
    </citation>
    <scope>IDENTIFICATION</scope>
    <source>
        <tissue evidence="9">Leaf</tissue>
    </source>
</reference>
<dbReference type="InterPro" id="IPR051973">
    <property type="entry name" value="tRNA_Anticodon_Mtase-Reg"/>
</dbReference>
<feature type="repeat" description="WD" evidence="7">
    <location>
        <begin position="242"/>
        <end position="273"/>
    </location>
</feature>
<dbReference type="GeneID" id="109728003"/>
<keyword evidence="5" id="KW-0677">Repeat</keyword>
<dbReference type="PROSITE" id="PS00678">
    <property type="entry name" value="WD_REPEATS_1"/>
    <property type="match status" value="1"/>
</dbReference>
<dbReference type="GO" id="GO:0030488">
    <property type="term" value="P:tRNA methylation"/>
    <property type="evidence" value="ECO:0007669"/>
    <property type="project" value="TreeGrafter"/>
</dbReference>
<feature type="repeat" description="WD" evidence="7">
    <location>
        <begin position="1049"/>
        <end position="1064"/>
    </location>
</feature>
<name>A0A6P5H1C8_ANACO</name>
<dbReference type="InterPro" id="IPR001680">
    <property type="entry name" value="WD40_rpt"/>
</dbReference>
<evidence type="ECO:0000256" key="7">
    <source>
        <dbReference type="PROSITE-ProRule" id="PRU00221"/>
    </source>
</evidence>
<evidence type="ECO:0000256" key="5">
    <source>
        <dbReference type="ARBA" id="ARBA00022737"/>
    </source>
</evidence>
<evidence type="ECO:0000256" key="4">
    <source>
        <dbReference type="ARBA" id="ARBA00022694"/>
    </source>
</evidence>
<dbReference type="SMART" id="SM00320">
    <property type="entry name" value="WD40"/>
    <property type="match status" value="12"/>
</dbReference>
<dbReference type="Proteomes" id="UP000515123">
    <property type="component" value="Linkage group 23"/>
</dbReference>
<dbReference type="InterPro" id="IPR015943">
    <property type="entry name" value="WD40/YVTN_repeat-like_dom_sf"/>
</dbReference>
<gene>
    <name evidence="9" type="primary">LOC109728003</name>
</gene>
<dbReference type="PROSITE" id="PS50082">
    <property type="entry name" value="WD_REPEATS_2"/>
    <property type="match status" value="3"/>
</dbReference>
<dbReference type="SUPFAM" id="SSF50978">
    <property type="entry name" value="WD40 repeat-like"/>
    <property type="match status" value="2"/>
</dbReference>
<dbReference type="Gene3D" id="2.130.10.10">
    <property type="entry name" value="YVTN repeat-like/Quinoprotein amine dehydrogenase"/>
    <property type="match status" value="6"/>
</dbReference>
<organism evidence="8 9">
    <name type="scientific">Ananas comosus</name>
    <name type="common">Pineapple</name>
    <name type="synonym">Ananas ananas</name>
    <dbReference type="NCBI Taxonomy" id="4615"/>
    <lineage>
        <taxon>Eukaryota</taxon>
        <taxon>Viridiplantae</taxon>
        <taxon>Streptophyta</taxon>
        <taxon>Embryophyta</taxon>
        <taxon>Tracheophyta</taxon>
        <taxon>Spermatophyta</taxon>
        <taxon>Magnoliopsida</taxon>
        <taxon>Liliopsida</taxon>
        <taxon>Poales</taxon>
        <taxon>Bromeliaceae</taxon>
        <taxon>Bromelioideae</taxon>
        <taxon>Ananas</taxon>
    </lineage>
</organism>
<protein>
    <submittedName>
        <fullName evidence="9">Uncharacterized protein LOC109728003 isoform X1</fullName>
    </submittedName>
</protein>
<keyword evidence="2" id="KW-0963">Cytoplasm</keyword>
<sequence length="1352" mass="150510">MRGNDDLDLRPWRPRPGPYLGEISALSLLPLPSNLSSFPLLLAGSGSQLLVYAVESGSLLNSFQVFEGVRVHGIAPRFLRSTELLPFSVAVFGERRVKLFALRVGAGDGGAVASVGLELLGRLPGFDHWVLDVRFLEEDELLAVGLSDNSVALWDLKACSLGSRVKSPDRCLLFSMRMCGNSIGSLLVASGTIFNEILIWKLIPQVLLSSSTSVVETGNPSIACNTNIHSHQEYMAIHLSRLIGHEGSIFRIAWSTDGSKLMSVSDDRCARIWMLSGGTRDCSELEKIPGIRVVTQLSLFGHNARIWDCYISDSTVITAGEDCTCRVWGMEGKQIMMFKEHIGRGIWRCSYDPSSSLLITAGFDSAIKVHQLCSSSTKEKAENNVMPNEFGHLTELFTISPPKVSKQLTDSKTEYVRAIHFTREDTLFVATNNGHLYCCKFSSSLDVRWTQLVQVSEEAPIICMDIIAINSSLSLHMDDIIALGDGKGKVTILLLINGGSTPKMNMCFTWSAEKERQLLGVFWCKSLGCSHLFTADPRGVLKLWSLRDALQSDAYDTARSPEVPLVAIFESCFGARIMCIDASAKEEIMVCGDKRGNVTVFPLMEGLISSDCCDLLEKISPLDSFKGAHGISSVTSICVGVPNFSHVEIFTTGGDGCICFFKYDKDVQKVEFVGMKQVKELSTIQSVLPISICTEDLGNYAIGFTSTDFIMWDLSNETKIVQIPCGGWRRPYSYYLGIVPEYQNCFAYLKDHTVHIQRLWMPAPERKMFPQILHMQFHGREIHSLCFIALKCELNLKESPHMWIATGCEDGTVRLTRYSSEGWIESKLLGEHVGGSAVRSLCFIPKIYAYKDQSNRSYDKYTNPLLDSKDNHFILISVGSKQVLTSWILRNISSDFGSEHMSSSISFQWLSTYMPPKSSNKWKIEKLITEMSEKRNLSTSAQISKAFPTDTGEEKVSSMILDQIENDWRYLAVTAFVLKHADSRLTVCFVVVSCSDATLILRALLLPYRLWFDVALLVPQRSPVLALQHLVVSGYSDCTDDILIGSTYMIISGSTDGSITFWDLTETVKNFMQEVLEIHPETMIDYQRRPRTGRGSQGGRWWRSLPNRSLEKRVLDTSAQKKIMNSNNIKDADETVYEKSSAYDSTSVSMHESLTRSSAPNLVEVKPLFVLNSVHQSGVNCLHASKMKDFVHSEPEKNENAYCIVSGGDDQALNCFWFTIEGAMKSDSSQIETDDIRPSFQDKTAPSIVKCSLLGSSSDCKLSILHQDKIAAAHSSAVKGIWTDGRWAFSTGLDQRIRCWRVEHGKLKEHAHLIISVPEPETLDALICDSMKSKYQIAVAGRGMQMVEFSSS</sequence>
<comment type="similarity">
    <text evidence="6">Belongs to the WD repeat WDR6 family.</text>
</comment>